<comment type="caution">
    <text evidence="7">The sequence shown here is derived from an EMBL/GenBank/DDBJ whole genome shotgun (WGS) entry which is preliminary data.</text>
</comment>
<reference evidence="7 8" key="1">
    <citation type="journal article" date="2019" name="Appl. Microbiol. Biotechnol.">
        <title>Genome sequence of Isaria javanica and comparative genome analysis insights into family S53 peptidase evolution in fungal entomopathogens.</title>
        <authorList>
            <person name="Lin R."/>
            <person name="Zhang X."/>
            <person name="Xin B."/>
            <person name="Zou M."/>
            <person name="Gao Y."/>
            <person name="Qin F."/>
            <person name="Hu Q."/>
            <person name="Xie B."/>
            <person name="Cheng X."/>
        </authorList>
    </citation>
    <scope>NUCLEOTIDE SEQUENCE [LARGE SCALE GENOMIC DNA]</scope>
    <source>
        <strain evidence="7 8">IJ1G</strain>
    </source>
</reference>
<gene>
    <name evidence="7" type="ORF">IF1G_03203</name>
</gene>
<keyword evidence="2" id="KW-0808">Transferase</keyword>
<dbReference type="AlphaFoldDB" id="A0A545W652"/>
<keyword evidence="5" id="KW-0067">ATP-binding</keyword>
<dbReference type="EMBL" id="SPUK01000004">
    <property type="protein sequence ID" value="TQV97460.1"/>
    <property type="molecule type" value="Genomic_DNA"/>
</dbReference>
<accession>A0A545W652</accession>
<evidence type="ECO:0000256" key="4">
    <source>
        <dbReference type="ARBA" id="ARBA00022777"/>
    </source>
</evidence>
<dbReference type="GO" id="GO:0005524">
    <property type="term" value="F:ATP binding"/>
    <property type="evidence" value="ECO:0007669"/>
    <property type="project" value="UniProtKB-KW"/>
</dbReference>
<keyword evidence="4 7" id="KW-0418">Kinase</keyword>
<dbReference type="GO" id="GO:0004674">
    <property type="term" value="F:protein serine/threonine kinase activity"/>
    <property type="evidence" value="ECO:0007669"/>
    <property type="project" value="UniProtKB-KW"/>
</dbReference>
<dbReference type="SUPFAM" id="SSF56112">
    <property type="entry name" value="Protein kinase-like (PK-like)"/>
    <property type="match status" value="1"/>
</dbReference>
<dbReference type="Gene3D" id="3.30.200.20">
    <property type="entry name" value="Phosphorylase Kinase, domain 1"/>
    <property type="match status" value="1"/>
</dbReference>
<keyword evidence="3" id="KW-0547">Nucleotide-binding</keyword>
<sequence length="472" mass="52606">MYTILTNFIVTSNPVLLWPLTAKRYCGVLQIRLCSAHISLPSDENTRDSLGLLREDGEWKIYAIVDCGLHQRSSAASYWKERHPKSRAKGGAKDTDVFWQQPEAILHYWVSENSPKITVHIIAQNHGTETTVLLCSFRAEPKQLETWASLQVDSHYGQGSLSLRLDFSPQEFPPLSELLFTPIPEKLSPGKVAYVELDSGLIRYALVAVRSTAQSPIRNDLLDATHGAAPFICPVSSVYQAERTLFYLLTAIPGGGNLFVHLQRERRFTEARVRRYGAQLISALEWLHSNNTVACLRPETVMLDCFDYICLCAPEAFILGAGATPVGCLAPELSEGLQRTKMADWWDLGILLYEMLTGLPPLLPCAGQDGRKKKRGDDLSFPGYLSSPAKELLGMLLHSDPEKRLGARGAQEILSSSFFQSRACQGSPNRDTNVFRSSCDDDVLTLEPRDGDEPVSFPERRTSRGVVYEKQC</sequence>
<evidence type="ECO:0000256" key="1">
    <source>
        <dbReference type="ARBA" id="ARBA00022527"/>
    </source>
</evidence>
<evidence type="ECO:0000256" key="2">
    <source>
        <dbReference type="ARBA" id="ARBA00022679"/>
    </source>
</evidence>
<keyword evidence="1" id="KW-0723">Serine/threonine-protein kinase</keyword>
<keyword evidence="8" id="KW-1185">Reference proteome</keyword>
<dbReference type="PROSITE" id="PS50011">
    <property type="entry name" value="PROTEIN_KINASE_DOM"/>
    <property type="match status" value="1"/>
</dbReference>
<dbReference type="SMART" id="SM00220">
    <property type="entry name" value="S_TKc"/>
    <property type="match status" value="1"/>
</dbReference>
<evidence type="ECO:0000259" key="6">
    <source>
        <dbReference type="PROSITE" id="PS50011"/>
    </source>
</evidence>
<feature type="domain" description="Protein kinase" evidence="6">
    <location>
        <begin position="150"/>
        <end position="419"/>
    </location>
</feature>
<dbReference type="PANTHER" id="PTHR24351">
    <property type="entry name" value="RIBOSOMAL PROTEIN S6 KINASE"/>
    <property type="match status" value="1"/>
</dbReference>
<name>A0A545W652_9HYPO</name>
<proteinExistence type="predicted"/>
<dbReference type="STRING" id="43265.A0A545W652"/>
<organism evidence="7 8">
    <name type="scientific">Cordyceps javanica</name>
    <dbReference type="NCBI Taxonomy" id="43265"/>
    <lineage>
        <taxon>Eukaryota</taxon>
        <taxon>Fungi</taxon>
        <taxon>Dikarya</taxon>
        <taxon>Ascomycota</taxon>
        <taxon>Pezizomycotina</taxon>
        <taxon>Sordariomycetes</taxon>
        <taxon>Hypocreomycetidae</taxon>
        <taxon>Hypocreales</taxon>
        <taxon>Cordycipitaceae</taxon>
        <taxon>Cordyceps</taxon>
    </lineage>
</organism>
<dbReference type="Proteomes" id="UP000315783">
    <property type="component" value="Unassembled WGS sequence"/>
</dbReference>
<dbReference type="InterPro" id="IPR000719">
    <property type="entry name" value="Prot_kinase_dom"/>
</dbReference>
<dbReference type="Gene3D" id="1.10.510.10">
    <property type="entry name" value="Transferase(Phosphotransferase) domain 1"/>
    <property type="match status" value="1"/>
</dbReference>
<protein>
    <submittedName>
        <fullName evidence="7">Protein kinasedomain-containing protein</fullName>
    </submittedName>
</protein>
<evidence type="ECO:0000313" key="8">
    <source>
        <dbReference type="Proteomes" id="UP000315783"/>
    </source>
</evidence>
<evidence type="ECO:0000256" key="3">
    <source>
        <dbReference type="ARBA" id="ARBA00022741"/>
    </source>
</evidence>
<dbReference type="Pfam" id="PF00069">
    <property type="entry name" value="Pkinase"/>
    <property type="match status" value="1"/>
</dbReference>
<evidence type="ECO:0000313" key="7">
    <source>
        <dbReference type="EMBL" id="TQV97460.1"/>
    </source>
</evidence>
<dbReference type="InterPro" id="IPR011009">
    <property type="entry name" value="Kinase-like_dom_sf"/>
</dbReference>
<evidence type="ECO:0000256" key="5">
    <source>
        <dbReference type="ARBA" id="ARBA00022840"/>
    </source>
</evidence>
<dbReference type="OrthoDB" id="1278353at2759"/>